<evidence type="ECO:0008006" key="4">
    <source>
        <dbReference type="Google" id="ProtNLM"/>
    </source>
</evidence>
<feature type="transmembrane region" description="Helical" evidence="1">
    <location>
        <begin position="45"/>
        <end position="66"/>
    </location>
</feature>
<dbReference type="Proteomes" id="UP000176576">
    <property type="component" value="Unassembled WGS sequence"/>
</dbReference>
<dbReference type="InterPro" id="IPR000462">
    <property type="entry name" value="CDP-OH_P_trans"/>
</dbReference>
<dbReference type="Gene3D" id="1.20.120.1760">
    <property type="match status" value="1"/>
</dbReference>
<accession>A0A1G2GAE5</accession>
<dbReference type="GO" id="GO:0008654">
    <property type="term" value="P:phospholipid biosynthetic process"/>
    <property type="evidence" value="ECO:0007669"/>
    <property type="project" value="InterPro"/>
</dbReference>
<comment type="caution">
    <text evidence="2">The sequence shown here is derived from an EMBL/GenBank/DDBJ whole genome shotgun (WGS) entry which is preliminary data.</text>
</comment>
<proteinExistence type="predicted"/>
<dbReference type="Pfam" id="PF01066">
    <property type="entry name" value="CDP-OH_P_transf"/>
    <property type="match status" value="1"/>
</dbReference>
<gene>
    <name evidence="2" type="ORF">A3J54_01305</name>
</gene>
<evidence type="ECO:0000313" key="2">
    <source>
        <dbReference type="EMBL" id="OGZ47225.1"/>
    </source>
</evidence>
<feature type="transmembrane region" description="Helical" evidence="1">
    <location>
        <begin position="72"/>
        <end position="89"/>
    </location>
</feature>
<dbReference type="EMBL" id="MHNN01000003">
    <property type="protein sequence ID" value="OGZ47225.1"/>
    <property type="molecule type" value="Genomic_DNA"/>
</dbReference>
<feature type="transmembrane region" description="Helical" evidence="1">
    <location>
        <begin position="206"/>
        <end position="224"/>
    </location>
</feature>
<dbReference type="AlphaFoldDB" id="A0A1G2GAE5"/>
<evidence type="ECO:0000313" key="3">
    <source>
        <dbReference type="Proteomes" id="UP000176576"/>
    </source>
</evidence>
<organism evidence="2 3">
    <name type="scientific">Candidatus Ryanbacteria bacterium RIFCSPHIGHO2_02_FULL_45_13b</name>
    <dbReference type="NCBI Taxonomy" id="1802117"/>
    <lineage>
        <taxon>Bacteria</taxon>
        <taxon>Candidatus Ryaniibacteriota</taxon>
    </lineage>
</organism>
<dbReference type="STRING" id="1802117.A3J54_01305"/>
<keyword evidence="1" id="KW-0812">Transmembrane</keyword>
<reference evidence="2 3" key="1">
    <citation type="journal article" date="2016" name="Nat. Commun.">
        <title>Thousands of microbial genomes shed light on interconnected biogeochemical processes in an aquifer system.</title>
        <authorList>
            <person name="Anantharaman K."/>
            <person name="Brown C.T."/>
            <person name="Hug L.A."/>
            <person name="Sharon I."/>
            <person name="Castelle C.J."/>
            <person name="Probst A.J."/>
            <person name="Thomas B.C."/>
            <person name="Singh A."/>
            <person name="Wilkins M.J."/>
            <person name="Karaoz U."/>
            <person name="Brodie E.L."/>
            <person name="Williams K.H."/>
            <person name="Hubbard S.S."/>
            <person name="Banfield J.F."/>
        </authorList>
    </citation>
    <scope>NUCLEOTIDE SEQUENCE [LARGE SCALE GENOMIC DNA]</scope>
</reference>
<dbReference type="InterPro" id="IPR043130">
    <property type="entry name" value="CDP-OH_PTrfase_TM_dom"/>
</dbReference>
<keyword evidence="1" id="KW-1133">Transmembrane helix</keyword>
<protein>
    <recommendedName>
        <fullName evidence="4">CDP-alcohol phosphatidyltransferase</fullName>
    </recommendedName>
</protein>
<evidence type="ECO:0000256" key="1">
    <source>
        <dbReference type="SAM" id="Phobius"/>
    </source>
</evidence>
<feature type="transmembrane region" description="Helical" evidence="1">
    <location>
        <begin position="230"/>
        <end position="253"/>
    </location>
</feature>
<dbReference type="GO" id="GO:0016020">
    <property type="term" value="C:membrane"/>
    <property type="evidence" value="ECO:0007669"/>
    <property type="project" value="InterPro"/>
</dbReference>
<sequence length="270" mass="31484">MEPIAQLREITQREKLENRERPWGYRWFQRGPSIYLTWVLLRTSIAPNAITILSILSGFGGTYLLLCPNWNIKLLALFLFYLNLLLDRVDGEVARYKKQFSLKGIYLDELNHYIIPPLFFLSLAWGIKDITAYSQSLVLLAGIWAGFASILLRLTHNIPYGIFVKKYTKHREIFPLLESSPTVSSLRTSHSFLYPLLRFIHQFQDFFLTIVLFAISSLIEQYVVRNGFLFPYTSLLLFVYAVYLPMLVLENIFKGVITIESRMQELEIPD</sequence>
<name>A0A1G2GAE5_9BACT</name>
<feature type="transmembrane region" description="Helical" evidence="1">
    <location>
        <begin position="110"/>
        <end position="127"/>
    </location>
</feature>
<keyword evidence="1" id="KW-0472">Membrane</keyword>
<dbReference type="GO" id="GO:0016780">
    <property type="term" value="F:phosphotransferase activity, for other substituted phosphate groups"/>
    <property type="evidence" value="ECO:0007669"/>
    <property type="project" value="InterPro"/>
</dbReference>